<evidence type="ECO:0000256" key="2">
    <source>
        <dbReference type="ARBA" id="ARBA00007579"/>
    </source>
</evidence>
<evidence type="ECO:0000256" key="5">
    <source>
        <dbReference type="ARBA" id="ARBA00023235"/>
    </source>
</evidence>
<dbReference type="GO" id="GO:0050992">
    <property type="term" value="P:dimethylallyl diphosphate biosynthetic process"/>
    <property type="evidence" value="ECO:0007669"/>
    <property type="project" value="UniProtKB-UniPathway"/>
</dbReference>
<comment type="pathway">
    <text evidence="1">Isoprenoid biosynthesis; dimethylallyl diphosphate biosynthesis; dimethylallyl diphosphate from isopentenyl diphosphate: step 1/1.</text>
</comment>
<comment type="caution">
    <text evidence="9">The sequence shown here is derived from an EMBL/GenBank/DDBJ whole genome shotgun (WGS) entry which is preliminary data.</text>
</comment>
<keyword evidence="5 9" id="KW-0413">Isomerase</keyword>
<evidence type="ECO:0000256" key="6">
    <source>
        <dbReference type="NCBIfam" id="TIGR02150"/>
    </source>
</evidence>
<accession>A0A7M4DQD3</accession>
<dbReference type="NCBIfam" id="TIGR02150">
    <property type="entry name" value="IPP_isom_1"/>
    <property type="match status" value="1"/>
</dbReference>
<gene>
    <name evidence="9" type="primary">idi</name>
    <name evidence="9" type="ORF">HALOF300_04371</name>
</gene>
<dbReference type="InterPro" id="IPR015797">
    <property type="entry name" value="NUDIX_hydrolase-like_dom_sf"/>
</dbReference>
<evidence type="ECO:0000256" key="1">
    <source>
        <dbReference type="ARBA" id="ARBA00004826"/>
    </source>
</evidence>
<dbReference type="GO" id="GO:0009240">
    <property type="term" value="P:isopentenyl diphosphate biosynthetic process"/>
    <property type="evidence" value="ECO:0007669"/>
    <property type="project" value="TreeGrafter"/>
</dbReference>
<feature type="active site" evidence="7">
    <location>
        <position position="119"/>
    </location>
</feature>
<evidence type="ECO:0000256" key="7">
    <source>
        <dbReference type="PIRSR" id="PIRSR018427-1"/>
    </source>
</evidence>
<proteinExistence type="inferred from homology"/>
<protein>
    <recommendedName>
        <fullName evidence="3 6">Isopentenyl-diphosphate delta-isomerase</fullName>
        <ecNumber evidence="3 6">5.3.3.2</ecNumber>
    </recommendedName>
</protein>
<sequence>MPGGEEILVETVDEHGQATGVAEKLEAHREPGVLHRAFSLFAFDGTGRLLLQRRAAGKYHSPLMLTNSACGHPFPGEAPVAAVTRRAAEELGTPVDDLTELGIVQYHVHDGATGLYEREYNHVFAGRVDAGSVAADPEEIAEVVFVTGAELAALRAAEPFTAWFDDVWGLAQPHLTDWGFRTG</sequence>
<evidence type="ECO:0000313" key="10">
    <source>
        <dbReference type="Proteomes" id="UP000419743"/>
    </source>
</evidence>
<dbReference type="Gene3D" id="3.90.79.10">
    <property type="entry name" value="Nucleoside Triphosphate Pyrophosphohydrolase"/>
    <property type="match status" value="1"/>
</dbReference>
<dbReference type="RefSeq" id="WP_156742985.1">
    <property type="nucleotide sequence ID" value="NZ_CACRYJ010000061.1"/>
</dbReference>
<dbReference type="EC" id="5.3.3.2" evidence="3 6"/>
<dbReference type="GO" id="GO:0004452">
    <property type="term" value="F:isopentenyl-diphosphate delta-isomerase activity"/>
    <property type="evidence" value="ECO:0007669"/>
    <property type="project" value="UniProtKB-UniRule"/>
</dbReference>
<dbReference type="InterPro" id="IPR011876">
    <property type="entry name" value="IsopentenylPP_isomerase_typ1"/>
</dbReference>
<evidence type="ECO:0000256" key="3">
    <source>
        <dbReference type="ARBA" id="ARBA00012057"/>
    </source>
</evidence>
<dbReference type="InterPro" id="IPR000086">
    <property type="entry name" value="NUDIX_hydrolase_dom"/>
</dbReference>
<dbReference type="Proteomes" id="UP000419743">
    <property type="component" value="Unassembled WGS sequence"/>
</dbReference>
<dbReference type="SUPFAM" id="SSF55811">
    <property type="entry name" value="Nudix"/>
    <property type="match status" value="1"/>
</dbReference>
<organism evidence="9 10">
    <name type="scientific">Occultella aeris</name>
    <dbReference type="NCBI Taxonomy" id="2761496"/>
    <lineage>
        <taxon>Bacteria</taxon>
        <taxon>Bacillati</taxon>
        <taxon>Actinomycetota</taxon>
        <taxon>Actinomycetes</taxon>
        <taxon>Micrococcales</taxon>
        <taxon>Ruaniaceae</taxon>
        <taxon>Occultella</taxon>
    </lineage>
</organism>
<dbReference type="PANTHER" id="PTHR10885:SF0">
    <property type="entry name" value="ISOPENTENYL-DIPHOSPHATE DELTA-ISOMERASE"/>
    <property type="match status" value="1"/>
</dbReference>
<evidence type="ECO:0000313" key="9">
    <source>
        <dbReference type="EMBL" id="VZO39677.1"/>
    </source>
</evidence>
<dbReference type="Pfam" id="PF00293">
    <property type="entry name" value="NUDIX"/>
    <property type="match status" value="1"/>
</dbReference>
<dbReference type="GO" id="GO:0005737">
    <property type="term" value="C:cytoplasm"/>
    <property type="evidence" value="ECO:0007669"/>
    <property type="project" value="TreeGrafter"/>
</dbReference>
<dbReference type="PIRSF" id="PIRSF018427">
    <property type="entry name" value="Isopntndiph_ism"/>
    <property type="match status" value="1"/>
</dbReference>
<reference evidence="9 10" key="1">
    <citation type="submission" date="2019-11" db="EMBL/GenBank/DDBJ databases">
        <authorList>
            <person name="Criscuolo A."/>
        </authorList>
    </citation>
    <scope>NUCLEOTIDE SEQUENCE [LARGE SCALE GENOMIC DNA]</scope>
    <source>
        <strain evidence="9">CIP111667</strain>
    </source>
</reference>
<dbReference type="PANTHER" id="PTHR10885">
    <property type="entry name" value="ISOPENTENYL-DIPHOSPHATE DELTA-ISOMERASE"/>
    <property type="match status" value="1"/>
</dbReference>
<feature type="domain" description="Nudix hydrolase" evidence="8">
    <location>
        <begin position="33"/>
        <end position="171"/>
    </location>
</feature>
<comment type="similarity">
    <text evidence="2">Belongs to the IPP isomerase type 1 family.</text>
</comment>
<keyword evidence="4" id="KW-0414">Isoprene biosynthesis</keyword>
<feature type="active site" evidence="7">
    <location>
        <position position="70"/>
    </location>
</feature>
<dbReference type="NCBIfam" id="NF002995">
    <property type="entry name" value="PRK03759.1"/>
    <property type="match status" value="1"/>
</dbReference>
<name>A0A7M4DQD3_9MICO</name>
<dbReference type="AlphaFoldDB" id="A0A7M4DQD3"/>
<evidence type="ECO:0000256" key="4">
    <source>
        <dbReference type="ARBA" id="ARBA00023229"/>
    </source>
</evidence>
<dbReference type="CDD" id="cd02885">
    <property type="entry name" value="NUDIX_IPP_Isomerase"/>
    <property type="match status" value="1"/>
</dbReference>
<dbReference type="PROSITE" id="PS51462">
    <property type="entry name" value="NUDIX"/>
    <property type="match status" value="1"/>
</dbReference>
<dbReference type="EMBL" id="CACRYJ010000061">
    <property type="protein sequence ID" value="VZO39677.1"/>
    <property type="molecule type" value="Genomic_DNA"/>
</dbReference>
<evidence type="ECO:0000259" key="8">
    <source>
        <dbReference type="PROSITE" id="PS51462"/>
    </source>
</evidence>
<keyword evidence="10" id="KW-1185">Reference proteome</keyword>
<dbReference type="UniPathway" id="UPA00059">
    <property type="reaction ID" value="UER00104"/>
</dbReference>